<name>A0A1I2SAL4_9BACL</name>
<dbReference type="AlphaFoldDB" id="A0A1I2SAL4"/>
<evidence type="ECO:0000313" key="2">
    <source>
        <dbReference type="Proteomes" id="UP000198752"/>
    </source>
</evidence>
<dbReference type="Proteomes" id="UP000198752">
    <property type="component" value="Unassembled WGS sequence"/>
</dbReference>
<organism evidence="1 2">
    <name type="scientific">Sporolactobacillus nakayamae</name>
    <dbReference type="NCBI Taxonomy" id="269670"/>
    <lineage>
        <taxon>Bacteria</taxon>
        <taxon>Bacillati</taxon>
        <taxon>Bacillota</taxon>
        <taxon>Bacilli</taxon>
        <taxon>Bacillales</taxon>
        <taxon>Sporolactobacillaceae</taxon>
        <taxon>Sporolactobacillus</taxon>
    </lineage>
</organism>
<protein>
    <submittedName>
        <fullName evidence="1">Uncharacterized protein</fullName>
    </submittedName>
</protein>
<reference evidence="2" key="1">
    <citation type="submission" date="2016-10" db="EMBL/GenBank/DDBJ databases">
        <authorList>
            <person name="Varghese N."/>
            <person name="Submissions S."/>
        </authorList>
    </citation>
    <scope>NUCLEOTIDE SEQUENCE [LARGE SCALE GENOMIC DNA]</scope>
    <source>
        <strain evidence="2">ATCC 700379</strain>
    </source>
</reference>
<gene>
    <name evidence="1" type="ORF">SAMN02982927_01907</name>
</gene>
<evidence type="ECO:0000313" key="1">
    <source>
        <dbReference type="EMBL" id="SFG49944.1"/>
    </source>
</evidence>
<dbReference type="EMBL" id="FOOY01000011">
    <property type="protein sequence ID" value="SFG49944.1"/>
    <property type="molecule type" value="Genomic_DNA"/>
</dbReference>
<accession>A0A1I2SAL4</accession>
<keyword evidence="2" id="KW-1185">Reference proteome</keyword>
<sequence>MRRKGETKMESITLESIITRVQSNKKRNQAAIRRFNEEISTRPNVKFGRVRPKDPVEAKILSRFKNK</sequence>
<proteinExistence type="predicted"/>
<dbReference type="STRING" id="269670.SAMN02982927_01907"/>